<dbReference type="GO" id="GO:0006221">
    <property type="term" value="P:pyrimidine nucleotide biosynthetic process"/>
    <property type="evidence" value="ECO:0007669"/>
    <property type="project" value="UniProtKB-UniRule"/>
</dbReference>
<dbReference type="HAMAP" id="MF_03172">
    <property type="entry name" value="Adenylate_kinase_UMP_CMP_kin"/>
    <property type="match status" value="1"/>
</dbReference>
<dbReference type="OrthoDB" id="442176at2759"/>
<comment type="similarity">
    <text evidence="9">Belongs to the adenylate kinase family. UMP-CMP kinase subfamily.</text>
</comment>
<accession>A0A5J9TP68</accession>
<dbReference type="PANTHER" id="PTHR23359">
    <property type="entry name" value="NUCLEOTIDE KINASE"/>
    <property type="match status" value="1"/>
</dbReference>
<comment type="catalytic activity">
    <reaction evidence="9">
        <text>CMP + ATP = CDP + ADP</text>
        <dbReference type="Rhea" id="RHEA:11600"/>
        <dbReference type="ChEBI" id="CHEBI:30616"/>
        <dbReference type="ChEBI" id="CHEBI:58069"/>
        <dbReference type="ChEBI" id="CHEBI:60377"/>
        <dbReference type="ChEBI" id="CHEBI:456216"/>
        <dbReference type="EC" id="2.7.4.14"/>
    </reaction>
</comment>
<evidence type="ECO:0000256" key="2">
    <source>
        <dbReference type="ARBA" id="ARBA00022679"/>
    </source>
</evidence>
<dbReference type="FunFam" id="3.40.50.300:FF:000315">
    <property type="entry name" value="Adenylate kinase 1"/>
    <property type="match status" value="1"/>
</dbReference>
<comment type="catalytic activity">
    <reaction evidence="9">
        <text>dCMP + ATP = dCDP + ADP</text>
        <dbReference type="Rhea" id="RHEA:25094"/>
        <dbReference type="ChEBI" id="CHEBI:30616"/>
        <dbReference type="ChEBI" id="CHEBI:57566"/>
        <dbReference type="ChEBI" id="CHEBI:58593"/>
        <dbReference type="ChEBI" id="CHEBI:456216"/>
        <dbReference type="EC" id="2.7.4.14"/>
    </reaction>
</comment>
<feature type="binding site" evidence="9">
    <location>
        <position position="141"/>
    </location>
    <ligand>
        <name>ATP</name>
        <dbReference type="ChEBI" id="CHEBI:30616"/>
    </ligand>
</feature>
<keyword evidence="2 9" id="KW-0808">Transferase</keyword>
<dbReference type="InterPro" id="IPR000850">
    <property type="entry name" value="Adenylat/UMP-CMP_kin"/>
</dbReference>
<evidence type="ECO:0000256" key="6">
    <source>
        <dbReference type="ARBA" id="ARBA00022975"/>
    </source>
</evidence>
<comment type="caution">
    <text evidence="11">The sequence shown here is derived from an EMBL/GenBank/DDBJ whole genome shotgun (WGS) entry which is preliminary data.</text>
</comment>
<gene>
    <name evidence="11" type="ORF">EJB05_46699</name>
</gene>
<dbReference type="PRINTS" id="PR00094">
    <property type="entry name" value="ADENYLTKNASE"/>
</dbReference>
<dbReference type="SUPFAM" id="SSF52540">
    <property type="entry name" value="P-loop containing nucleoside triphosphate hydrolases"/>
    <property type="match status" value="1"/>
</dbReference>
<keyword evidence="3 9" id="KW-0547">Nucleotide-binding</keyword>
<keyword evidence="7 9" id="KW-0539">Nucleus</keyword>
<name>A0A5J9TP68_9POAL</name>
<dbReference type="Pfam" id="PF00406">
    <property type="entry name" value="ADK"/>
    <property type="match status" value="1"/>
</dbReference>
<evidence type="ECO:0000256" key="5">
    <source>
        <dbReference type="ARBA" id="ARBA00022840"/>
    </source>
</evidence>
<sequence>MEDATKNHVGSFPPGKKITVVFVLGGPGSGKGTQCAKIVDQYGFTHLSAGDLLREESKSNTEQGMMIKNIMHEGKLVPSDIIVKLLLKAMLQSGSDKFLIDGFPRNEENRQAYEKIINIEPEFVLFVECPKEELERRILNRNQGRDDDNIDTIRRRFDVFQEATLPVVQHYEKRGKLRRVDGAKSADAVFEDVKGIFSEMNTKANRGSSMSRAQGNPFKRFLDLFCGELLWDAGSEKLIVDRSNVKKGGNFISSIQLRRRQQLWSTGRGKNECFQVEPLKLRTGGRGKNKGLSFWPYAAVFTVTMPAFLVCQERIAAAVHGGALDVPGELATQSIREPLFLTPRPGDLTCTELKVAPSHAAVLYVSRGKGREDVVLAIRRRRGLSPALRFRRFAFAALFLTLVVLQRWSWLLLRGFGARVSSSRLAGAVAAVCCCLHPSLCVRLASSASDGLPLSLCCAPTLSLMRLISDATVCFMVRGRQVR</sequence>
<dbReference type="Proteomes" id="UP000324897">
    <property type="component" value="Chromosome 3"/>
</dbReference>
<evidence type="ECO:0000256" key="7">
    <source>
        <dbReference type="ARBA" id="ARBA00023242"/>
    </source>
</evidence>
<comment type="caution">
    <text evidence="9">Lacks conserved residue(s) required for the propagation of feature annotation.</text>
</comment>
<evidence type="ECO:0000313" key="12">
    <source>
        <dbReference type="Proteomes" id="UP000324897"/>
    </source>
</evidence>
<dbReference type="GO" id="GO:0036430">
    <property type="term" value="F:CMP kinase activity"/>
    <property type="evidence" value="ECO:0007669"/>
    <property type="project" value="RHEA"/>
</dbReference>
<organism evidence="11 12">
    <name type="scientific">Eragrostis curvula</name>
    <name type="common">weeping love grass</name>
    <dbReference type="NCBI Taxonomy" id="38414"/>
    <lineage>
        <taxon>Eukaryota</taxon>
        <taxon>Viridiplantae</taxon>
        <taxon>Streptophyta</taxon>
        <taxon>Embryophyta</taxon>
        <taxon>Tracheophyta</taxon>
        <taxon>Spermatophyta</taxon>
        <taxon>Magnoliopsida</taxon>
        <taxon>Liliopsida</taxon>
        <taxon>Poales</taxon>
        <taxon>Poaceae</taxon>
        <taxon>PACMAD clade</taxon>
        <taxon>Chloridoideae</taxon>
        <taxon>Eragrostideae</taxon>
        <taxon>Eragrostidinae</taxon>
        <taxon>Eragrostis</taxon>
    </lineage>
</organism>
<dbReference type="InterPro" id="IPR006266">
    <property type="entry name" value="UMP_CMP_kinase"/>
</dbReference>
<dbReference type="GO" id="GO:0005524">
    <property type="term" value="F:ATP binding"/>
    <property type="evidence" value="ECO:0007669"/>
    <property type="project" value="UniProtKB-KW"/>
</dbReference>
<keyword evidence="6 9" id="KW-0665">Pyrimidine biosynthesis</keyword>
<dbReference type="EC" id="2.7.4.14" evidence="9"/>
<comment type="subunit">
    <text evidence="9">Monomer.</text>
</comment>
<feature type="binding site" evidence="9">
    <location>
        <position position="156"/>
    </location>
    <ligand>
        <name>a ribonucleoside 5'-phosphate</name>
        <dbReference type="ChEBI" id="CHEBI:58043"/>
    </ligand>
</feature>
<dbReference type="CDD" id="cd01428">
    <property type="entry name" value="ADK"/>
    <property type="match status" value="1"/>
</dbReference>
<feature type="binding site" evidence="9">
    <location>
        <position position="184"/>
    </location>
    <ligand>
        <name>ATP</name>
        <dbReference type="ChEBI" id="CHEBI:30616"/>
    </ligand>
</feature>
<feature type="binding site" evidence="9">
    <location>
        <position position="145"/>
    </location>
    <ligand>
        <name>a ribonucleoside 5'-phosphate</name>
        <dbReference type="ChEBI" id="CHEBI:58043"/>
    </ligand>
</feature>
<evidence type="ECO:0000256" key="3">
    <source>
        <dbReference type="ARBA" id="ARBA00022741"/>
    </source>
</evidence>
<reference evidence="11 12" key="1">
    <citation type="journal article" date="2019" name="Sci. Rep.">
        <title>A high-quality genome of Eragrostis curvula grass provides insights into Poaceae evolution and supports new strategies to enhance forage quality.</title>
        <authorList>
            <person name="Carballo J."/>
            <person name="Santos B.A.C.M."/>
            <person name="Zappacosta D."/>
            <person name="Garbus I."/>
            <person name="Selva J.P."/>
            <person name="Gallo C.A."/>
            <person name="Diaz A."/>
            <person name="Albertini E."/>
            <person name="Caccamo M."/>
            <person name="Echenique V."/>
        </authorList>
    </citation>
    <scope>NUCLEOTIDE SEQUENCE [LARGE SCALE GENOMIC DNA]</scope>
    <source>
        <strain evidence="12">cv. Victoria</strain>
        <tissue evidence="11">Leaf</tissue>
    </source>
</reference>
<dbReference type="Gene3D" id="3.40.50.300">
    <property type="entry name" value="P-loop containing nucleotide triphosphate hydrolases"/>
    <property type="match status" value="1"/>
</dbReference>
<dbReference type="GO" id="GO:0036431">
    <property type="term" value="F:dCMP kinase activity"/>
    <property type="evidence" value="ECO:0007669"/>
    <property type="project" value="RHEA"/>
</dbReference>
<evidence type="ECO:0000256" key="9">
    <source>
        <dbReference type="HAMAP-Rule" id="MF_03172"/>
    </source>
</evidence>
<evidence type="ECO:0000256" key="8">
    <source>
        <dbReference type="ARBA" id="ARBA00048116"/>
    </source>
</evidence>
<evidence type="ECO:0000256" key="1">
    <source>
        <dbReference type="ARBA" id="ARBA00022490"/>
    </source>
</evidence>
<comment type="domain">
    <text evidence="9">Consists of three domains, a large central CORE domain and two small peripheral domains, NMPbind and LID, which undergo movements during catalysis. The LID domain closes over the site of phosphoryl transfer upon ATP binding. Assembling and dissambling the active center during each catalytic cycle provides an effective means to prevent ATP hydrolysis.</text>
</comment>
<keyword evidence="10" id="KW-1133">Transmembrane helix</keyword>
<dbReference type="GO" id="GO:0005634">
    <property type="term" value="C:nucleus"/>
    <property type="evidence" value="ECO:0007669"/>
    <property type="project" value="UniProtKB-SubCell"/>
</dbReference>
<feature type="binding site" evidence="9">
    <location>
        <begin position="75"/>
        <end position="77"/>
    </location>
    <ligand>
        <name>a ribonucleoside 5'-phosphate</name>
        <dbReference type="ChEBI" id="CHEBI:58043"/>
    </ligand>
</feature>
<dbReference type="Gramene" id="TVU13027">
    <property type="protein sequence ID" value="TVU13027"/>
    <property type="gene ID" value="EJB05_46699"/>
</dbReference>
<dbReference type="InterPro" id="IPR033690">
    <property type="entry name" value="Adenylat_kinase_CS"/>
</dbReference>
<keyword evidence="4 9" id="KW-0418">Kinase</keyword>
<keyword evidence="5 9" id="KW-0067">ATP-binding</keyword>
<evidence type="ECO:0000256" key="10">
    <source>
        <dbReference type="SAM" id="Phobius"/>
    </source>
</evidence>
<keyword evidence="10" id="KW-0472">Membrane</keyword>
<dbReference type="EMBL" id="RWGY01000039">
    <property type="protein sequence ID" value="TVU13027.1"/>
    <property type="molecule type" value="Genomic_DNA"/>
</dbReference>
<dbReference type="GO" id="GO:0006207">
    <property type="term" value="P:'de novo' pyrimidine nucleobase biosynthetic process"/>
    <property type="evidence" value="ECO:0007669"/>
    <property type="project" value="InterPro"/>
</dbReference>
<evidence type="ECO:0000313" key="11">
    <source>
        <dbReference type="EMBL" id="TVU13027.1"/>
    </source>
</evidence>
<dbReference type="NCBIfam" id="TIGR01359">
    <property type="entry name" value="UMP_CMP_kin_fam"/>
    <property type="match status" value="1"/>
</dbReference>
<feature type="binding site" evidence="9">
    <location>
        <position position="109"/>
    </location>
    <ligand>
        <name>CMP</name>
        <dbReference type="ChEBI" id="CHEBI:60377"/>
    </ligand>
</feature>
<comment type="function">
    <text evidence="9">Catalyzes the phosphorylation of pyrimidine nucleoside monophosphates at the expense of ATP. Plays an important role in de novo pyrimidine nucleotide biosynthesis. Has preference for UMP and CMP as phosphate acceptors.</text>
</comment>
<feature type="binding site" evidence="9">
    <location>
        <position position="54"/>
    </location>
    <ligand>
        <name>a ribonucleoside 5'-phosphate</name>
        <dbReference type="ChEBI" id="CHEBI:58043"/>
    </ligand>
</feature>
<comment type="subcellular location">
    <subcellularLocation>
        <location evidence="9">Cytoplasm</location>
    </subcellularLocation>
    <subcellularLocation>
        <location evidence="9">Nucleus</location>
    </subcellularLocation>
</comment>
<comment type="catalytic activity">
    <reaction evidence="8 9">
        <text>UMP + ATP = UDP + ADP</text>
        <dbReference type="Rhea" id="RHEA:24400"/>
        <dbReference type="ChEBI" id="CHEBI:30616"/>
        <dbReference type="ChEBI" id="CHEBI:57865"/>
        <dbReference type="ChEBI" id="CHEBI:58223"/>
        <dbReference type="ChEBI" id="CHEBI:456216"/>
        <dbReference type="EC" id="2.7.4.14"/>
    </reaction>
</comment>
<keyword evidence="1 9" id="KW-0963">Cytoplasm</keyword>
<dbReference type="GO" id="GO:0005737">
    <property type="term" value="C:cytoplasm"/>
    <property type="evidence" value="ECO:0007669"/>
    <property type="project" value="UniProtKB-SubCell"/>
</dbReference>
<feature type="binding site" evidence="9">
    <location>
        <begin position="102"/>
        <end position="105"/>
    </location>
    <ligand>
        <name>a ribonucleoside 5'-phosphate</name>
        <dbReference type="ChEBI" id="CHEBI:58043"/>
    </ligand>
</feature>
<keyword evidence="12" id="KW-1185">Reference proteome</keyword>
<comment type="cofactor">
    <cofactor evidence="9">
        <name>Mg(2+)</name>
        <dbReference type="ChEBI" id="CHEBI:18420"/>
    </cofactor>
    <text evidence="9">Binds 1 Mg(2+) ion per monomer.</text>
</comment>
<evidence type="ECO:0000256" key="4">
    <source>
        <dbReference type="ARBA" id="ARBA00022777"/>
    </source>
</evidence>
<protein>
    <recommendedName>
        <fullName evidence="9">UMP-CMP kinase</fullName>
        <ecNumber evidence="9">2.7.4.14</ecNumber>
    </recommendedName>
    <alternativeName>
        <fullName evidence="9">Deoxycytidylate kinase</fullName>
        <shortName evidence="9">CK</shortName>
        <shortName evidence="9">dCMP kinase</shortName>
    </alternativeName>
    <alternativeName>
        <fullName evidence="9">Uridine monophosphate/cytidine monophosphate kinase</fullName>
        <shortName evidence="9">UMP/CMP kinase</shortName>
        <shortName evidence="9">UMP/CMPK</shortName>
    </alternativeName>
</protein>
<keyword evidence="10" id="KW-0812">Transmembrane</keyword>
<dbReference type="HAMAP" id="MF_00235">
    <property type="entry name" value="Adenylate_kinase_Adk"/>
    <property type="match status" value="1"/>
</dbReference>
<dbReference type="InterPro" id="IPR027417">
    <property type="entry name" value="P-loop_NTPase"/>
</dbReference>
<dbReference type="AlphaFoldDB" id="A0A5J9TP68"/>
<dbReference type="GO" id="GO:0033862">
    <property type="term" value="F:UMP kinase activity"/>
    <property type="evidence" value="ECO:0007669"/>
    <property type="project" value="RHEA"/>
</dbReference>
<feature type="transmembrane region" description="Helical" evidence="10">
    <location>
        <begin position="393"/>
        <end position="413"/>
    </location>
</feature>
<dbReference type="PROSITE" id="PS00113">
    <property type="entry name" value="ADENYLATE_KINASE"/>
    <property type="match status" value="1"/>
</dbReference>
<feature type="binding site" evidence="9">
    <location>
        <begin position="28"/>
        <end position="33"/>
    </location>
    <ligand>
        <name>ATP</name>
        <dbReference type="ChEBI" id="CHEBI:30616"/>
    </ligand>
</feature>
<proteinExistence type="inferred from homology"/>